<accession>A0A915E5F1</accession>
<organism evidence="2 3">
    <name type="scientific">Ditylenchus dipsaci</name>
    <dbReference type="NCBI Taxonomy" id="166011"/>
    <lineage>
        <taxon>Eukaryota</taxon>
        <taxon>Metazoa</taxon>
        <taxon>Ecdysozoa</taxon>
        <taxon>Nematoda</taxon>
        <taxon>Chromadorea</taxon>
        <taxon>Rhabditida</taxon>
        <taxon>Tylenchina</taxon>
        <taxon>Tylenchomorpha</taxon>
        <taxon>Sphaerularioidea</taxon>
        <taxon>Anguinidae</taxon>
        <taxon>Anguininae</taxon>
        <taxon>Ditylenchus</taxon>
    </lineage>
</organism>
<dbReference type="Proteomes" id="UP000887574">
    <property type="component" value="Unplaced"/>
</dbReference>
<dbReference type="WBParaSite" id="jg26383">
    <property type="protein sequence ID" value="jg26383"/>
    <property type="gene ID" value="jg26383"/>
</dbReference>
<proteinExistence type="predicted"/>
<dbReference type="SMART" id="SM00020">
    <property type="entry name" value="Tryp_SPc"/>
    <property type="match status" value="1"/>
</dbReference>
<dbReference type="InterPro" id="IPR050931">
    <property type="entry name" value="Mito_Protein_Transport_Metaxin"/>
</dbReference>
<dbReference type="InterPro" id="IPR043504">
    <property type="entry name" value="Peptidase_S1_PA_chymotrypsin"/>
</dbReference>
<dbReference type="SUPFAM" id="SSF52833">
    <property type="entry name" value="Thioredoxin-like"/>
    <property type="match status" value="1"/>
</dbReference>
<dbReference type="Pfam" id="PF17172">
    <property type="entry name" value="GST_N_4"/>
    <property type="match status" value="1"/>
</dbReference>
<dbReference type="PANTHER" id="PTHR12289">
    <property type="entry name" value="METAXIN RELATED"/>
    <property type="match status" value="1"/>
</dbReference>
<dbReference type="PANTHER" id="PTHR12289:SF72">
    <property type="entry name" value="GST N-TERMINAL DOMAIN-CONTAINING PROTEIN"/>
    <property type="match status" value="1"/>
</dbReference>
<protein>
    <submittedName>
        <fullName evidence="3">Peptidase S1 domain-containing protein</fullName>
    </submittedName>
</protein>
<evidence type="ECO:0000313" key="2">
    <source>
        <dbReference type="Proteomes" id="UP000887574"/>
    </source>
</evidence>
<dbReference type="GO" id="GO:0006508">
    <property type="term" value="P:proteolysis"/>
    <property type="evidence" value="ECO:0007669"/>
    <property type="project" value="InterPro"/>
</dbReference>
<dbReference type="GO" id="GO:0005737">
    <property type="term" value="C:cytoplasm"/>
    <property type="evidence" value="ECO:0007669"/>
    <property type="project" value="TreeGrafter"/>
</dbReference>
<dbReference type="InterPro" id="IPR012336">
    <property type="entry name" value="Thioredoxin-like_fold"/>
</dbReference>
<feature type="domain" description="Peptidase S1" evidence="1">
    <location>
        <begin position="95"/>
        <end position="352"/>
    </location>
</feature>
<sequence length="681" mass="76367">MLVMGTLLATSEQKVVSKRCTCNDNSNYDMGDYMDSASDILDSAGGVVDTAGDVLGDVLGIFVVGPRKWLRKLTYEEQQEIRQKCTPVNPVQDRILHGTFAKQGQFKHMAVLTHSDGSGGEMTLCTGTLITRRHIVTARHCFHTTEQTDSFPLKVGGVCHSIGEDGCNEIDMKELEYDFAIFDNNSTLKSEADISIIQLKKDVSDDLLESGNVSIACLPWSTLIETPTNMTLHGWGRIEGEQHAKHLRYGFANFSKYNDYSLVAYSNTSKGQVGADHGDSGSGVVAFNDKLNDYLLWGLTIKADNITGSSSEHITLLLNLSEYYEDLCFYIGLCPGSVEGLMPKLNMGGMYWHDIGARPEFATTQYFRPISDEANQNYWRKCNDTRFAYINGTFFHPNDENLIATAITDQHFITTKECFRKNIEANNLVNGTSNLTIQTSPTCYGDVEFVAWSYTHPLAIIQLVINLIQVPRTKIIVSVSPYAIKLETWLRINNLNYVNVSNEFSKASSKEQIPFIEVNGRQFADTNIIIDKLKDMYNLTIDQNLNSIEKAKARAIIVLIEESLFRCYVYNLSQNISWLASAARSFEMSLKYFLLIAVLAVGLVNADLNTDNDSFNRHFQARRNRQHNSRLGFESLTEPAADFAGSALETASLNAGAKCYDSRLTTMRYRSTFRRTLELEI</sequence>
<keyword evidence="2" id="KW-1185">Reference proteome</keyword>
<dbReference type="InterPro" id="IPR036249">
    <property type="entry name" value="Thioredoxin-like_sf"/>
</dbReference>
<dbReference type="GO" id="GO:0004252">
    <property type="term" value="F:serine-type endopeptidase activity"/>
    <property type="evidence" value="ECO:0007669"/>
    <property type="project" value="InterPro"/>
</dbReference>
<dbReference type="InterPro" id="IPR001254">
    <property type="entry name" value="Trypsin_dom"/>
</dbReference>
<dbReference type="Pfam" id="PF00089">
    <property type="entry name" value="Trypsin"/>
    <property type="match status" value="1"/>
</dbReference>
<dbReference type="Gene3D" id="2.40.10.10">
    <property type="entry name" value="Trypsin-like serine proteases"/>
    <property type="match status" value="1"/>
</dbReference>
<name>A0A915E5F1_9BILA</name>
<evidence type="ECO:0000313" key="3">
    <source>
        <dbReference type="WBParaSite" id="jg26383"/>
    </source>
</evidence>
<reference evidence="3" key="1">
    <citation type="submission" date="2022-11" db="UniProtKB">
        <authorList>
            <consortium name="WormBaseParasite"/>
        </authorList>
    </citation>
    <scope>IDENTIFICATION</scope>
</reference>
<dbReference type="AlphaFoldDB" id="A0A915E5F1"/>
<dbReference type="PROSITE" id="PS50240">
    <property type="entry name" value="TRYPSIN_DOM"/>
    <property type="match status" value="1"/>
</dbReference>
<dbReference type="SUPFAM" id="SSF50494">
    <property type="entry name" value="Trypsin-like serine proteases"/>
    <property type="match status" value="1"/>
</dbReference>
<evidence type="ECO:0000259" key="1">
    <source>
        <dbReference type="PROSITE" id="PS50240"/>
    </source>
</evidence>
<dbReference type="InterPro" id="IPR009003">
    <property type="entry name" value="Peptidase_S1_PA"/>
</dbReference>